<dbReference type="EMBL" id="LSRL02000020">
    <property type="protein sequence ID" value="TDG49764.1"/>
    <property type="molecule type" value="Genomic_DNA"/>
</dbReference>
<keyword evidence="3" id="KW-1185">Reference proteome</keyword>
<organism evidence="2 3">
    <name type="scientific">Drosophila navojoa</name>
    <name type="common">Fruit fly</name>
    <dbReference type="NCBI Taxonomy" id="7232"/>
    <lineage>
        <taxon>Eukaryota</taxon>
        <taxon>Metazoa</taxon>
        <taxon>Ecdysozoa</taxon>
        <taxon>Arthropoda</taxon>
        <taxon>Hexapoda</taxon>
        <taxon>Insecta</taxon>
        <taxon>Pterygota</taxon>
        <taxon>Neoptera</taxon>
        <taxon>Endopterygota</taxon>
        <taxon>Diptera</taxon>
        <taxon>Brachycera</taxon>
        <taxon>Muscomorpha</taxon>
        <taxon>Ephydroidea</taxon>
        <taxon>Drosophilidae</taxon>
        <taxon>Drosophila</taxon>
    </lineage>
</organism>
<evidence type="ECO:0000313" key="3">
    <source>
        <dbReference type="Proteomes" id="UP000295192"/>
    </source>
</evidence>
<dbReference type="Proteomes" id="UP000295192">
    <property type="component" value="Unassembled WGS sequence"/>
</dbReference>
<evidence type="ECO:0000313" key="2">
    <source>
        <dbReference type="EMBL" id="TDG49764.1"/>
    </source>
</evidence>
<proteinExistence type="predicted"/>
<evidence type="ECO:0000256" key="1">
    <source>
        <dbReference type="SAM" id="MobiDB-lite"/>
    </source>
</evidence>
<comment type="caution">
    <text evidence="2">The sequence shown here is derived from an EMBL/GenBank/DDBJ whole genome shotgun (WGS) entry which is preliminary data.</text>
</comment>
<gene>
    <name evidence="2" type="ORF">AWZ03_003752</name>
</gene>
<dbReference type="AlphaFoldDB" id="A0A484BM59"/>
<feature type="compositionally biased region" description="Pro residues" evidence="1">
    <location>
        <begin position="19"/>
        <end position="33"/>
    </location>
</feature>
<name>A0A484BM59_DRONA</name>
<accession>A0A484BM59</accession>
<reference evidence="2 3" key="1">
    <citation type="journal article" date="2019" name="J. Hered.">
        <title>An Improved Genome Assembly for Drosophila navojoa, the Basal Species in the mojavensis Cluster.</title>
        <authorList>
            <person name="Vanderlinde T."/>
            <person name="Dupim E.G."/>
            <person name="Nazario-Yepiz N.O."/>
            <person name="Carvalho A.B."/>
        </authorList>
    </citation>
    <scope>NUCLEOTIDE SEQUENCE [LARGE SCALE GENOMIC DNA]</scope>
    <source>
        <strain evidence="2">Navoj_Jal97</strain>
        <tissue evidence="2">Whole organism</tissue>
    </source>
</reference>
<protein>
    <submittedName>
        <fullName evidence="2">Uncharacterized protein</fullName>
    </submittedName>
</protein>
<sequence length="113" mass="11914">MRKANQKRVATTTLTATPTPTPTPTLPAPPQPHPMQTGPKNRWRNVKFQEPSSIGKQIRVNEPKAAAVKATATATATTVEQLAAGICARTCQANLAKTLTVLSVVCVLSALSV</sequence>
<feature type="region of interest" description="Disordered" evidence="1">
    <location>
        <begin position="1"/>
        <end position="41"/>
    </location>
</feature>